<evidence type="ECO:0000313" key="2">
    <source>
        <dbReference type="EMBL" id="GJS62138.1"/>
    </source>
</evidence>
<proteinExistence type="predicted"/>
<comment type="caution">
    <text evidence="2">The sequence shown here is derived from an EMBL/GenBank/DDBJ whole genome shotgun (WGS) entry which is preliminary data.</text>
</comment>
<dbReference type="PANTHER" id="PTHR33223">
    <property type="entry name" value="CCHC-TYPE DOMAIN-CONTAINING PROTEIN"/>
    <property type="match status" value="1"/>
</dbReference>
<feature type="region of interest" description="Disordered" evidence="1">
    <location>
        <begin position="500"/>
        <end position="529"/>
    </location>
</feature>
<accession>A0ABQ4XAV0</accession>
<dbReference type="EMBL" id="BQNB010009339">
    <property type="protein sequence ID" value="GJS62138.1"/>
    <property type="molecule type" value="Genomic_DNA"/>
</dbReference>
<protein>
    <recommendedName>
        <fullName evidence="4">Zinc finger, CCHC-type</fullName>
    </recommendedName>
</protein>
<gene>
    <name evidence="2" type="ORF">Tco_0656922</name>
</gene>
<evidence type="ECO:0000313" key="3">
    <source>
        <dbReference type="Proteomes" id="UP001151760"/>
    </source>
</evidence>
<dbReference type="PANTHER" id="PTHR33223:SF11">
    <property type="entry name" value="ELEMENT PROTEIN, PUTATIVE-RELATED"/>
    <property type="match status" value="1"/>
</dbReference>
<organism evidence="2 3">
    <name type="scientific">Tanacetum coccineum</name>
    <dbReference type="NCBI Taxonomy" id="301880"/>
    <lineage>
        <taxon>Eukaryota</taxon>
        <taxon>Viridiplantae</taxon>
        <taxon>Streptophyta</taxon>
        <taxon>Embryophyta</taxon>
        <taxon>Tracheophyta</taxon>
        <taxon>Spermatophyta</taxon>
        <taxon>Magnoliopsida</taxon>
        <taxon>eudicotyledons</taxon>
        <taxon>Gunneridae</taxon>
        <taxon>Pentapetalae</taxon>
        <taxon>asterids</taxon>
        <taxon>campanulids</taxon>
        <taxon>Asterales</taxon>
        <taxon>Asteraceae</taxon>
        <taxon>Asteroideae</taxon>
        <taxon>Anthemideae</taxon>
        <taxon>Anthemidinae</taxon>
        <taxon>Tanacetum</taxon>
    </lineage>
</organism>
<evidence type="ECO:0008006" key="4">
    <source>
        <dbReference type="Google" id="ProtNLM"/>
    </source>
</evidence>
<evidence type="ECO:0000256" key="1">
    <source>
        <dbReference type="SAM" id="MobiDB-lite"/>
    </source>
</evidence>
<name>A0ABQ4XAV0_9ASTR</name>
<reference evidence="2" key="1">
    <citation type="journal article" date="2022" name="Int. J. Mol. Sci.">
        <title>Draft Genome of Tanacetum Coccineum: Genomic Comparison of Closely Related Tanacetum-Family Plants.</title>
        <authorList>
            <person name="Yamashiro T."/>
            <person name="Shiraishi A."/>
            <person name="Nakayama K."/>
            <person name="Satake H."/>
        </authorList>
    </citation>
    <scope>NUCLEOTIDE SEQUENCE</scope>
</reference>
<dbReference type="Proteomes" id="UP001151760">
    <property type="component" value="Unassembled WGS sequence"/>
</dbReference>
<reference evidence="2" key="2">
    <citation type="submission" date="2022-01" db="EMBL/GenBank/DDBJ databases">
        <authorList>
            <person name="Yamashiro T."/>
            <person name="Shiraishi A."/>
            <person name="Satake H."/>
            <person name="Nakayama K."/>
        </authorList>
    </citation>
    <scope>NUCLEOTIDE SEQUENCE</scope>
</reference>
<sequence length="529" mass="60966">MGDENPIRTLGDYSKPSHNGYMNTIELPVGINMVPLRSDTISLVQNGCLFHGLWFEDPNQHLKEFLKLMELFDLDGENRERTRLHLFQFSLCDQASNWLERLPAGSITTWEDLTTYHVDCTTQMGIDYAAGGRLRKLRPDEAWATIKRLAHYEDVGWNDAFIPVEMSLNYKNPDIEQLLGIMERKVNTLMKDVISLIGRSKRIFRMTTNEMYRPPSEPSRQEEFEHIVMNFILDSGRKSQAARRIYESDSFLNSIRSDLFSGPQWGNLFPVNEPVYQELVREFFTSFEFDASPYRYDPNHLGVRFRLGGEQKEISLLELGWRVGLYSKRQSRENATLSGLRNGDTVKESHLLMEFWPTIRDEGFNVGNTKVASIRDPRVKLAHRCITMTITGRKETTHRVTEIDLYYLYCIYTPEVACNIPYWLSKYLKGVRDKNLIYGRMLVTRIARSFGLLTNELRDALSIEPPPHVFKKKSLTTMGVIMKLQNGMCVWPAPRALEEEEAEEEAEGDARHGGVGGSADIYRNMSQGD</sequence>
<keyword evidence="3" id="KW-1185">Reference proteome</keyword>